<evidence type="ECO:0000256" key="1">
    <source>
        <dbReference type="SAM" id="MobiDB-lite"/>
    </source>
</evidence>
<organism evidence="2 3">
    <name type="scientific">Diploscapter pachys</name>
    <dbReference type="NCBI Taxonomy" id="2018661"/>
    <lineage>
        <taxon>Eukaryota</taxon>
        <taxon>Metazoa</taxon>
        <taxon>Ecdysozoa</taxon>
        <taxon>Nematoda</taxon>
        <taxon>Chromadorea</taxon>
        <taxon>Rhabditida</taxon>
        <taxon>Rhabditina</taxon>
        <taxon>Rhabditomorpha</taxon>
        <taxon>Rhabditoidea</taxon>
        <taxon>Rhabditidae</taxon>
        <taxon>Diploscapter</taxon>
    </lineage>
</organism>
<dbReference type="AlphaFoldDB" id="A0A2A2KBX5"/>
<protein>
    <submittedName>
        <fullName evidence="2">Uncharacterized protein</fullName>
    </submittedName>
</protein>
<proteinExistence type="predicted"/>
<reference evidence="2 3" key="1">
    <citation type="journal article" date="2017" name="Curr. Biol.">
        <title>Genome architecture and evolution of a unichromosomal asexual nematode.</title>
        <authorList>
            <person name="Fradin H."/>
            <person name="Zegar C."/>
            <person name="Gutwein M."/>
            <person name="Lucas J."/>
            <person name="Kovtun M."/>
            <person name="Corcoran D."/>
            <person name="Baugh L.R."/>
            <person name="Kiontke K."/>
            <person name="Gunsalus K."/>
            <person name="Fitch D.H."/>
            <person name="Piano F."/>
        </authorList>
    </citation>
    <scope>NUCLEOTIDE SEQUENCE [LARGE SCALE GENOMIC DNA]</scope>
    <source>
        <strain evidence="2">PF1309</strain>
    </source>
</reference>
<feature type="region of interest" description="Disordered" evidence="1">
    <location>
        <begin position="1"/>
        <end position="73"/>
    </location>
</feature>
<evidence type="ECO:0000313" key="3">
    <source>
        <dbReference type="Proteomes" id="UP000218231"/>
    </source>
</evidence>
<comment type="caution">
    <text evidence="2">The sequence shown here is derived from an EMBL/GenBank/DDBJ whole genome shotgun (WGS) entry which is preliminary data.</text>
</comment>
<sequence>MPGARTQEHQTHQRAGERDRSADPANYRRHSDQPQRPMYAGEADDRACAARRGNGDHPRHDAAKPRPGVRRERGIVQSGGALIHGFANDAQT</sequence>
<feature type="compositionally biased region" description="Basic and acidic residues" evidence="1">
    <location>
        <begin position="43"/>
        <end position="73"/>
    </location>
</feature>
<dbReference type="EMBL" id="LIAE01009005">
    <property type="protein sequence ID" value="PAV71516.1"/>
    <property type="molecule type" value="Genomic_DNA"/>
</dbReference>
<name>A0A2A2KBX5_9BILA</name>
<dbReference type="Proteomes" id="UP000218231">
    <property type="component" value="Unassembled WGS sequence"/>
</dbReference>
<evidence type="ECO:0000313" key="2">
    <source>
        <dbReference type="EMBL" id="PAV71516.1"/>
    </source>
</evidence>
<feature type="compositionally biased region" description="Basic and acidic residues" evidence="1">
    <location>
        <begin position="1"/>
        <end position="22"/>
    </location>
</feature>
<keyword evidence="3" id="KW-1185">Reference proteome</keyword>
<accession>A0A2A2KBX5</accession>
<gene>
    <name evidence="2" type="ORF">WR25_08060</name>
</gene>